<dbReference type="OrthoDB" id="9800582at2"/>
<dbReference type="CDD" id="cd01412">
    <property type="entry name" value="SIRT5_Af1_CobB"/>
    <property type="match status" value="1"/>
</dbReference>
<name>A0A2S1R035_9FLAO</name>
<feature type="binding site" evidence="3">
    <location>
        <position position="54"/>
    </location>
    <ligand>
        <name>substrate</name>
    </ligand>
</feature>
<dbReference type="EC" id="2.3.1.286" evidence="3"/>
<dbReference type="InterPro" id="IPR050134">
    <property type="entry name" value="NAD-dep_sirtuin_deacylases"/>
</dbReference>
<dbReference type="InterPro" id="IPR026591">
    <property type="entry name" value="Sirtuin_cat_small_dom_sf"/>
</dbReference>
<feature type="binding site" evidence="3">
    <location>
        <begin position="87"/>
        <end position="90"/>
    </location>
    <ligand>
        <name>NAD(+)</name>
        <dbReference type="ChEBI" id="CHEBI:57540"/>
    </ligand>
</feature>
<dbReference type="AlphaFoldDB" id="A0A2S1R035"/>
<dbReference type="InterPro" id="IPR027546">
    <property type="entry name" value="Sirtuin_class_III"/>
</dbReference>
<dbReference type="GO" id="GO:0036055">
    <property type="term" value="F:protein-succinyllysine desuccinylase activity"/>
    <property type="evidence" value="ECO:0007669"/>
    <property type="project" value="UniProtKB-UniRule"/>
</dbReference>
<keyword evidence="3" id="KW-0963">Cytoplasm</keyword>
<accession>A0A2S1R035</accession>
<evidence type="ECO:0000313" key="6">
    <source>
        <dbReference type="EMBL" id="AWH85881.1"/>
    </source>
</evidence>
<organism evidence="6 7">
    <name type="scientific">Flavobacterium album</name>
    <dbReference type="NCBI Taxonomy" id="2175091"/>
    <lineage>
        <taxon>Bacteria</taxon>
        <taxon>Pseudomonadati</taxon>
        <taxon>Bacteroidota</taxon>
        <taxon>Flavobacteriia</taxon>
        <taxon>Flavobacteriales</taxon>
        <taxon>Flavobacteriaceae</taxon>
        <taxon>Flavobacterium</taxon>
    </lineage>
</organism>
<feature type="active site" description="Proton acceptor" evidence="3">
    <location>
        <position position="105"/>
    </location>
</feature>
<dbReference type="HAMAP" id="MF_01121">
    <property type="entry name" value="Sirtuin_ClassIII"/>
    <property type="match status" value="1"/>
</dbReference>
<comment type="domain">
    <text evidence="3">2 residues (Tyr-54 and Arg-57) present in a large hydrophobic pocket are probably involved in substrate specificity. They are important for desuccinylation activity, but dispensable for deacetylation activity.</text>
</comment>
<comment type="catalytic activity">
    <reaction evidence="3">
        <text>N(6)-succinyl-L-lysyl-[protein] + NAD(+) + H2O = 2''-O-succinyl-ADP-D-ribose + nicotinamide + L-lysyl-[protein]</text>
        <dbReference type="Rhea" id="RHEA:47668"/>
        <dbReference type="Rhea" id="RHEA-COMP:9752"/>
        <dbReference type="Rhea" id="RHEA-COMP:11877"/>
        <dbReference type="ChEBI" id="CHEBI:15377"/>
        <dbReference type="ChEBI" id="CHEBI:17154"/>
        <dbReference type="ChEBI" id="CHEBI:29969"/>
        <dbReference type="ChEBI" id="CHEBI:57540"/>
        <dbReference type="ChEBI" id="CHEBI:87830"/>
        <dbReference type="ChEBI" id="CHEBI:87832"/>
    </reaction>
</comment>
<dbReference type="EMBL" id="CP029186">
    <property type="protein sequence ID" value="AWH85881.1"/>
    <property type="molecule type" value="Genomic_DNA"/>
</dbReference>
<dbReference type="RefSeq" id="WP_108778583.1">
    <property type="nucleotide sequence ID" value="NZ_CP029186.1"/>
</dbReference>
<evidence type="ECO:0000256" key="4">
    <source>
        <dbReference type="PROSITE-ProRule" id="PRU00236"/>
    </source>
</evidence>
<sequence>MKKKLVILSGAGVSAESGINTFRDAGGLWEGHDVMEVASPEGFRKNPALVLDFYNQRRRQLFEVQPNKAHSIIAELEEDFDVTVITQNVDDLHERAGSTNVLHLHGELLKARSINSYDAFEWKEDINLGDLHTDGHQLRPHIVWFGEAVPAISEAIEIVEEADFVVVVGTSLQVYPAAGLMDYAKPNVPIFYVDPNPATIPYMTNPVEVIAKVGSEGMEIVREKLVNRI</sequence>
<protein>
    <recommendedName>
        <fullName evidence="3">NAD-dependent protein deacylase</fullName>
        <ecNumber evidence="3">2.3.1.286</ecNumber>
    </recommendedName>
    <alternativeName>
        <fullName evidence="3">Regulatory protein SIR2 homolog</fullName>
    </alternativeName>
</protein>
<dbReference type="GO" id="GO:0036054">
    <property type="term" value="F:protein-malonyllysine demalonylase activity"/>
    <property type="evidence" value="ECO:0007669"/>
    <property type="project" value="InterPro"/>
</dbReference>
<feature type="domain" description="Deacetylase sirtuin-type" evidence="5">
    <location>
        <begin position="1"/>
        <end position="224"/>
    </location>
</feature>
<dbReference type="SUPFAM" id="SSF52467">
    <property type="entry name" value="DHS-like NAD/FAD-binding domain"/>
    <property type="match status" value="1"/>
</dbReference>
<dbReference type="PANTHER" id="PTHR11085">
    <property type="entry name" value="NAD-DEPENDENT PROTEIN DEACYLASE SIRTUIN-5, MITOCHONDRIAL-RELATED"/>
    <property type="match status" value="1"/>
</dbReference>
<comment type="function">
    <text evidence="3">NAD-dependent lysine deacetylase and desuccinylase that specifically removes acetyl and succinyl groups on target proteins. Modulates the activities of several proteins which are inactive in their acylated form.</text>
</comment>
<evidence type="ECO:0000256" key="2">
    <source>
        <dbReference type="ARBA" id="ARBA00023027"/>
    </source>
</evidence>
<feature type="binding site" evidence="3">
    <location>
        <position position="57"/>
    </location>
    <ligand>
        <name>substrate</name>
    </ligand>
</feature>
<dbReference type="Gene3D" id="3.40.50.1220">
    <property type="entry name" value="TPP-binding domain"/>
    <property type="match status" value="1"/>
</dbReference>
<dbReference type="GO" id="GO:0005737">
    <property type="term" value="C:cytoplasm"/>
    <property type="evidence" value="ECO:0007669"/>
    <property type="project" value="UniProtKB-SubCell"/>
</dbReference>
<comment type="subcellular location">
    <subcellularLocation>
        <location evidence="3">Cytoplasm</location>
    </subcellularLocation>
</comment>
<dbReference type="Gene3D" id="3.30.1600.10">
    <property type="entry name" value="SIR2/SIRT2 'Small Domain"/>
    <property type="match status" value="1"/>
</dbReference>
<keyword evidence="1" id="KW-0808">Transferase</keyword>
<dbReference type="PANTHER" id="PTHR11085:SF4">
    <property type="entry name" value="NAD-DEPENDENT PROTEIN DEACYLASE"/>
    <property type="match status" value="1"/>
</dbReference>
<feature type="binding site" evidence="3">
    <location>
        <begin position="10"/>
        <end position="29"/>
    </location>
    <ligand>
        <name>NAD(+)</name>
        <dbReference type="ChEBI" id="CHEBI:57540"/>
    </ligand>
</feature>
<evidence type="ECO:0000256" key="1">
    <source>
        <dbReference type="ARBA" id="ARBA00022679"/>
    </source>
</evidence>
<dbReference type="GO" id="GO:0070403">
    <property type="term" value="F:NAD+ binding"/>
    <property type="evidence" value="ECO:0007669"/>
    <property type="project" value="UniProtKB-UniRule"/>
</dbReference>
<dbReference type="Pfam" id="PF02146">
    <property type="entry name" value="SIR2"/>
    <property type="match status" value="1"/>
</dbReference>
<evidence type="ECO:0000259" key="5">
    <source>
        <dbReference type="PROSITE" id="PS50305"/>
    </source>
</evidence>
<keyword evidence="7" id="KW-1185">Reference proteome</keyword>
<comment type="catalytic activity">
    <reaction evidence="3">
        <text>N(6)-acetyl-L-lysyl-[protein] + NAD(+) + H2O = 2''-O-acetyl-ADP-D-ribose + nicotinamide + L-lysyl-[protein]</text>
        <dbReference type="Rhea" id="RHEA:43636"/>
        <dbReference type="Rhea" id="RHEA-COMP:9752"/>
        <dbReference type="Rhea" id="RHEA-COMP:10731"/>
        <dbReference type="ChEBI" id="CHEBI:15377"/>
        <dbReference type="ChEBI" id="CHEBI:17154"/>
        <dbReference type="ChEBI" id="CHEBI:29969"/>
        <dbReference type="ChEBI" id="CHEBI:57540"/>
        <dbReference type="ChEBI" id="CHEBI:61930"/>
        <dbReference type="ChEBI" id="CHEBI:83767"/>
        <dbReference type="EC" id="2.3.1.286"/>
    </reaction>
</comment>
<keyword evidence="2 3" id="KW-0520">NAD</keyword>
<feature type="binding site" evidence="3">
    <location>
        <position position="206"/>
    </location>
    <ligand>
        <name>NAD(+)</name>
        <dbReference type="ChEBI" id="CHEBI:57540"/>
    </ligand>
</feature>
<dbReference type="GO" id="GO:0017136">
    <property type="term" value="F:histone deacetylase activity, NAD-dependent"/>
    <property type="evidence" value="ECO:0007669"/>
    <property type="project" value="TreeGrafter"/>
</dbReference>
<feature type="binding site" evidence="3">
    <location>
        <begin position="169"/>
        <end position="171"/>
    </location>
    <ligand>
        <name>NAD(+)</name>
        <dbReference type="ChEBI" id="CHEBI:57540"/>
    </ligand>
</feature>
<dbReference type="Proteomes" id="UP000244929">
    <property type="component" value="Chromosome"/>
</dbReference>
<gene>
    <name evidence="3" type="primary">cobB</name>
    <name evidence="6" type="ORF">HYN59_12540</name>
</gene>
<comment type="caution">
    <text evidence="3 4">Lacks conserved residue(s) required for the propagation of feature annotation.</text>
</comment>
<dbReference type="InterPro" id="IPR003000">
    <property type="entry name" value="Sirtuin"/>
</dbReference>
<dbReference type="InterPro" id="IPR026590">
    <property type="entry name" value="Ssirtuin_cat_dom"/>
</dbReference>
<reference evidence="6 7" key="1">
    <citation type="submission" date="2018-04" db="EMBL/GenBank/DDBJ databases">
        <title>Genome sequencing of Flavobacterium sp. HYN0059.</title>
        <authorList>
            <person name="Yi H."/>
            <person name="Baek C."/>
        </authorList>
    </citation>
    <scope>NUCLEOTIDE SEQUENCE [LARGE SCALE GENOMIC DNA]</scope>
    <source>
        <strain evidence="6 7">HYN0059</strain>
    </source>
</reference>
<proteinExistence type="inferred from homology"/>
<evidence type="ECO:0000313" key="7">
    <source>
        <dbReference type="Proteomes" id="UP000244929"/>
    </source>
</evidence>
<dbReference type="InterPro" id="IPR029035">
    <property type="entry name" value="DHS-like_NAD/FAD-binding_dom"/>
</dbReference>
<comment type="similarity">
    <text evidence="3">Belongs to the sirtuin family. Class III subfamily.</text>
</comment>
<dbReference type="KEGG" id="falb:HYN59_12540"/>
<evidence type="ECO:0000256" key="3">
    <source>
        <dbReference type="HAMAP-Rule" id="MF_01121"/>
    </source>
</evidence>
<dbReference type="PROSITE" id="PS50305">
    <property type="entry name" value="SIRTUIN"/>
    <property type="match status" value="1"/>
</dbReference>